<gene>
    <name evidence="2" type="ORF">g.48102</name>
</gene>
<feature type="non-terminal residue" evidence="2">
    <location>
        <position position="1"/>
    </location>
</feature>
<proteinExistence type="predicted"/>
<evidence type="ECO:0000259" key="1">
    <source>
        <dbReference type="Pfam" id="PF13843"/>
    </source>
</evidence>
<reference evidence="2" key="1">
    <citation type="submission" date="2015-11" db="EMBL/GenBank/DDBJ databases">
        <title>De novo transcriptome assembly of four potential Pierce s Disease insect vectors from Arizona vineyards.</title>
        <authorList>
            <person name="Tassone E.E."/>
        </authorList>
    </citation>
    <scope>NUCLEOTIDE SEQUENCE</scope>
</reference>
<dbReference type="PANTHER" id="PTHR46599">
    <property type="entry name" value="PIGGYBAC TRANSPOSABLE ELEMENT-DERIVED PROTEIN 4"/>
    <property type="match status" value="1"/>
</dbReference>
<feature type="domain" description="PiggyBac transposable element-derived protein" evidence="1">
    <location>
        <begin position="2"/>
        <end position="111"/>
    </location>
</feature>
<dbReference type="Pfam" id="PF13843">
    <property type="entry name" value="DDE_Tnp_1_7"/>
    <property type="match status" value="1"/>
</dbReference>
<dbReference type="AlphaFoldDB" id="A0A1B6FK73"/>
<dbReference type="InterPro" id="IPR029526">
    <property type="entry name" value="PGBD"/>
</dbReference>
<name>A0A1B6FK73_9HEMI</name>
<dbReference type="EMBL" id="GECZ01019190">
    <property type="protein sequence ID" value="JAS50579.1"/>
    <property type="molecule type" value="Transcribed_RNA"/>
</dbReference>
<dbReference type="PANTHER" id="PTHR46599:SF3">
    <property type="entry name" value="PIGGYBAC TRANSPOSABLE ELEMENT-DERIVED PROTEIN 4"/>
    <property type="match status" value="1"/>
</dbReference>
<evidence type="ECO:0000313" key="2">
    <source>
        <dbReference type="EMBL" id="JAS50579.1"/>
    </source>
</evidence>
<organism evidence="2">
    <name type="scientific">Cuerna arida</name>
    <dbReference type="NCBI Taxonomy" id="1464854"/>
    <lineage>
        <taxon>Eukaryota</taxon>
        <taxon>Metazoa</taxon>
        <taxon>Ecdysozoa</taxon>
        <taxon>Arthropoda</taxon>
        <taxon>Hexapoda</taxon>
        <taxon>Insecta</taxon>
        <taxon>Pterygota</taxon>
        <taxon>Neoptera</taxon>
        <taxon>Paraneoptera</taxon>
        <taxon>Hemiptera</taxon>
        <taxon>Auchenorrhyncha</taxon>
        <taxon>Membracoidea</taxon>
        <taxon>Cicadellidae</taxon>
        <taxon>Cicadellinae</taxon>
        <taxon>Proconiini</taxon>
        <taxon>Cuerna</taxon>
    </lineage>
</organism>
<accession>A0A1B6FK73</accession>
<feature type="non-terminal residue" evidence="2">
    <location>
        <position position="116"/>
    </location>
</feature>
<protein>
    <recommendedName>
        <fullName evidence="1">PiggyBac transposable element-derived protein domain-containing protein</fullName>
    </recommendedName>
</protein>
<sequence length="116" mass="13610">PLVKMLYSKSTFLTGTILKNRKGLPNEIKDKIEPGQSAYYKKENTVILSYRQKKTQKHPVILVSSKPEIKQVEVTTKRRGRETTDKKPSIIQDYNHYMGGIDHFDMMLYTYLDEKR</sequence>